<evidence type="ECO:0000256" key="3">
    <source>
        <dbReference type="ARBA" id="ARBA00023004"/>
    </source>
</evidence>
<evidence type="ECO:0000313" key="6">
    <source>
        <dbReference type="EMBL" id="ADD67473.1"/>
    </source>
</evidence>
<dbReference type="RefSeq" id="WP_013010014.1">
    <property type="nucleotide sequence ID" value="NC_013943.1"/>
</dbReference>
<organism evidence="6 7">
    <name type="scientific">Denitrovibrio acetiphilus (strain DSM 12809 / NBRC 114555 / N2460)</name>
    <dbReference type="NCBI Taxonomy" id="522772"/>
    <lineage>
        <taxon>Bacteria</taxon>
        <taxon>Pseudomonadati</taxon>
        <taxon>Deferribacterota</taxon>
        <taxon>Deferribacteres</taxon>
        <taxon>Deferribacterales</taxon>
        <taxon>Geovibrionaceae</taxon>
        <taxon>Denitrovibrio</taxon>
    </lineage>
</organism>
<dbReference type="PROSITE" id="PS00198">
    <property type="entry name" value="4FE4S_FER_1"/>
    <property type="match status" value="1"/>
</dbReference>
<dbReference type="PROSITE" id="PS51379">
    <property type="entry name" value="4FE4S_FER_2"/>
    <property type="match status" value="3"/>
</dbReference>
<dbReference type="Pfam" id="PF13237">
    <property type="entry name" value="Fer4_10"/>
    <property type="match status" value="1"/>
</dbReference>
<dbReference type="PaxDb" id="522772-Dacet_0687"/>
<evidence type="ECO:0000256" key="4">
    <source>
        <dbReference type="ARBA" id="ARBA00023014"/>
    </source>
</evidence>
<dbReference type="GO" id="GO:0051539">
    <property type="term" value="F:4 iron, 4 sulfur cluster binding"/>
    <property type="evidence" value="ECO:0007669"/>
    <property type="project" value="UniProtKB-KW"/>
</dbReference>
<dbReference type="KEGG" id="dap:Dacet_0687"/>
<accession>D4H4S9</accession>
<dbReference type="Proteomes" id="UP000002012">
    <property type="component" value="Chromosome"/>
</dbReference>
<gene>
    <name evidence="6" type="ordered locus">Dacet_0687</name>
</gene>
<keyword evidence="7" id="KW-1185">Reference proteome</keyword>
<dbReference type="InterPro" id="IPR017896">
    <property type="entry name" value="4Fe4S_Fe-S-bd"/>
</dbReference>
<feature type="domain" description="4Fe-4S ferredoxin-type" evidence="5">
    <location>
        <begin position="301"/>
        <end position="329"/>
    </location>
</feature>
<dbReference type="OrthoDB" id="9672at2"/>
<dbReference type="PANTHER" id="PTHR43687">
    <property type="entry name" value="ADENYLYLSULFATE REDUCTASE, BETA SUBUNIT"/>
    <property type="match status" value="1"/>
</dbReference>
<keyword evidence="3" id="KW-0408">Iron</keyword>
<dbReference type="InterPro" id="IPR050572">
    <property type="entry name" value="Fe-S_Ferredoxin"/>
</dbReference>
<dbReference type="Pfam" id="PF12838">
    <property type="entry name" value="Fer4_7"/>
    <property type="match status" value="1"/>
</dbReference>
<dbReference type="STRING" id="522772.Dacet_0687"/>
<keyword evidence="1" id="KW-0004">4Fe-4S</keyword>
<dbReference type="InterPro" id="IPR017900">
    <property type="entry name" value="4Fe4S_Fe_S_CS"/>
</dbReference>
<dbReference type="SUPFAM" id="SSF54862">
    <property type="entry name" value="4Fe-4S ferredoxins"/>
    <property type="match status" value="2"/>
</dbReference>
<dbReference type="Gene3D" id="3.30.70.20">
    <property type="match status" value="2"/>
</dbReference>
<reference evidence="6 7" key="1">
    <citation type="journal article" date="2010" name="Stand. Genomic Sci.">
        <title>Complete genome sequence of Denitrovibrio acetiphilus type strain (N2460).</title>
        <authorList>
            <person name="Kiss H."/>
            <person name="Lang E."/>
            <person name="Lapidus A."/>
            <person name="Copeland A."/>
            <person name="Nolan M."/>
            <person name="Glavina Del Rio T."/>
            <person name="Chen F."/>
            <person name="Lucas S."/>
            <person name="Tice H."/>
            <person name="Cheng J.F."/>
            <person name="Han C."/>
            <person name="Goodwin L."/>
            <person name="Pitluck S."/>
            <person name="Liolios K."/>
            <person name="Pati A."/>
            <person name="Ivanova N."/>
            <person name="Mavromatis K."/>
            <person name="Chen A."/>
            <person name="Palaniappan K."/>
            <person name="Land M."/>
            <person name="Hauser L."/>
            <person name="Chang Y.J."/>
            <person name="Jeffries C.D."/>
            <person name="Detter J.C."/>
            <person name="Brettin T."/>
            <person name="Spring S."/>
            <person name="Rohde M."/>
            <person name="Goker M."/>
            <person name="Woyke T."/>
            <person name="Bristow J."/>
            <person name="Eisen J.A."/>
            <person name="Markowitz V."/>
            <person name="Hugenholtz P."/>
            <person name="Kyrpides N.C."/>
            <person name="Klenk H.P."/>
        </authorList>
    </citation>
    <scope>NUCLEOTIDE SEQUENCE [LARGE SCALE GENOMIC DNA]</scope>
    <source>
        <strain evidence="7">DSM 12809 / NBRC 114555 / N2460</strain>
    </source>
</reference>
<dbReference type="AlphaFoldDB" id="D4H4S9"/>
<evidence type="ECO:0000256" key="1">
    <source>
        <dbReference type="ARBA" id="ARBA00022485"/>
    </source>
</evidence>
<dbReference type="HOGENOM" id="CLU_048087_2_0_0"/>
<protein>
    <submittedName>
        <fullName evidence="6">4Fe-4S ferredoxin iron-sulfur binding domain protein</fullName>
    </submittedName>
</protein>
<sequence length="330" mass="36605">MIGIKIDPEKLQCGITVRPQSCVRMYYKNASCNLCVELCPENAVKVGMPGTKVLVNPSKCSSCEICVGACPYGVFTVSGTNDYIRCVNLLESTYDQGLKLACGKSATKDAVKIECLGSLNSVLLLFLLTSGVKKIELDMKPCVDCEISEYMHKILNKELEITRNMLRSVAAGYKEYVIENAMLIMLENDIFQKAQKTEISCSRRGFFNHMKKNVLKNMSAITEIIESAPVERVVITDKKPVNNRKHIANIIYDRLVSLNKNIPMVAGFPIGKIFVNNTDCTQCRVCEKLCPTGSILIDDGAFKHNVYKCIGCGVCVDLCSRNCIKLPPEK</sequence>
<dbReference type="GO" id="GO:0046872">
    <property type="term" value="F:metal ion binding"/>
    <property type="evidence" value="ECO:0007669"/>
    <property type="project" value="UniProtKB-KW"/>
</dbReference>
<feature type="domain" description="4Fe-4S ferredoxin-type" evidence="5">
    <location>
        <begin position="271"/>
        <end position="300"/>
    </location>
</feature>
<keyword evidence="4" id="KW-0411">Iron-sulfur</keyword>
<evidence type="ECO:0000256" key="2">
    <source>
        <dbReference type="ARBA" id="ARBA00022723"/>
    </source>
</evidence>
<dbReference type="eggNOG" id="COG4231">
    <property type="taxonomic scope" value="Bacteria"/>
</dbReference>
<evidence type="ECO:0000313" key="7">
    <source>
        <dbReference type="Proteomes" id="UP000002012"/>
    </source>
</evidence>
<evidence type="ECO:0000259" key="5">
    <source>
        <dbReference type="PROSITE" id="PS51379"/>
    </source>
</evidence>
<dbReference type="eggNOG" id="COG1145">
    <property type="taxonomic scope" value="Bacteria"/>
</dbReference>
<dbReference type="PANTHER" id="PTHR43687:SF1">
    <property type="entry name" value="FERREDOXIN III"/>
    <property type="match status" value="1"/>
</dbReference>
<feature type="domain" description="4Fe-4S ferredoxin-type" evidence="5">
    <location>
        <begin position="51"/>
        <end position="80"/>
    </location>
</feature>
<dbReference type="EMBL" id="CP001968">
    <property type="protein sequence ID" value="ADD67473.1"/>
    <property type="molecule type" value="Genomic_DNA"/>
</dbReference>
<keyword evidence="2" id="KW-0479">Metal-binding</keyword>
<name>D4H4S9_DENA2</name>
<proteinExistence type="predicted"/>
<dbReference type="InParanoid" id="D4H4S9"/>